<gene>
    <name evidence="4" type="primary">LOC109465567</name>
</gene>
<evidence type="ECO:0000256" key="1">
    <source>
        <dbReference type="SAM" id="MobiDB-lite"/>
    </source>
</evidence>
<dbReference type="Proteomes" id="UP000515135">
    <property type="component" value="Unplaced"/>
</dbReference>
<dbReference type="RefSeq" id="XP_019618484.1">
    <property type="nucleotide sequence ID" value="XM_019762925.1"/>
</dbReference>
<reference evidence="4" key="1">
    <citation type="submission" date="2025-08" db="UniProtKB">
        <authorList>
            <consortium name="RefSeq"/>
        </authorList>
    </citation>
    <scope>IDENTIFICATION</scope>
    <source>
        <tissue evidence="4">Gonad</tissue>
    </source>
</reference>
<dbReference type="KEGG" id="bbel:109465567"/>
<sequence length="200" mass="22500">MAACVWSATRPIFGIYAPFGVTFRPTAPNYAVRTVSVLVLHERLLHKWNGTSIRCGVKSISSDVVARSIDVDDYVILLPSETHNRLHANYFIASFLCTVPFAFIFAACMYLQSRRYSITEDETMNEQESGQQQQRNNDASVSENQRDNSVSDTIADPYYSTIHDSHENETVEPYGVAKVCSQYGRAETRSANVREREGAD</sequence>
<dbReference type="GeneID" id="109465567"/>
<dbReference type="AlphaFoldDB" id="A0A6P4Y852"/>
<feature type="region of interest" description="Disordered" evidence="1">
    <location>
        <begin position="121"/>
        <end position="152"/>
    </location>
</feature>
<evidence type="ECO:0000313" key="3">
    <source>
        <dbReference type="Proteomes" id="UP000515135"/>
    </source>
</evidence>
<keyword evidence="2" id="KW-0472">Membrane</keyword>
<feature type="compositionally biased region" description="Polar residues" evidence="1">
    <location>
        <begin position="126"/>
        <end position="152"/>
    </location>
</feature>
<proteinExistence type="predicted"/>
<keyword evidence="2" id="KW-0812">Transmembrane</keyword>
<evidence type="ECO:0000256" key="2">
    <source>
        <dbReference type="SAM" id="Phobius"/>
    </source>
</evidence>
<keyword evidence="2" id="KW-1133">Transmembrane helix</keyword>
<protein>
    <submittedName>
        <fullName evidence="4">Uncharacterized protein LOC109465567</fullName>
    </submittedName>
</protein>
<keyword evidence="3" id="KW-1185">Reference proteome</keyword>
<organism evidence="3 4">
    <name type="scientific">Branchiostoma belcheri</name>
    <name type="common">Amphioxus</name>
    <dbReference type="NCBI Taxonomy" id="7741"/>
    <lineage>
        <taxon>Eukaryota</taxon>
        <taxon>Metazoa</taxon>
        <taxon>Chordata</taxon>
        <taxon>Cephalochordata</taxon>
        <taxon>Leptocardii</taxon>
        <taxon>Amphioxiformes</taxon>
        <taxon>Branchiostomatidae</taxon>
        <taxon>Branchiostoma</taxon>
    </lineage>
</organism>
<evidence type="ECO:0000313" key="4">
    <source>
        <dbReference type="RefSeq" id="XP_019618484.1"/>
    </source>
</evidence>
<name>A0A6P4Y852_BRABE</name>
<feature type="transmembrane region" description="Helical" evidence="2">
    <location>
        <begin position="90"/>
        <end position="111"/>
    </location>
</feature>
<accession>A0A6P4Y852</accession>